<dbReference type="GO" id="GO:0016020">
    <property type="term" value="C:membrane"/>
    <property type="evidence" value="ECO:0007669"/>
    <property type="project" value="TreeGrafter"/>
</dbReference>
<evidence type="ECO:0000313" key="5">
    <source>
        <dbReference type="EMBL" id="POS69606.1"/>
    </source>
</evidence>
<dbReference type="CDD" id="cd08771">
    <property type="entry name" value="DLP_1"/>
    <property type="match status" value="1"/>
</dbReference>
<feature type="domain" description="GED" evidence="3">
    <location>
        <begin position="612"/>
        <end position="701"/>
    </location>
</feature>
<dbReference type="SUPFAM" id="SSF52540">
    <property type="entry name" value="P-loop containing nucleoside triphosphate hydrolases"/>
    <property type="match status" value="1"/>
</dbReference>
<dbReference type="GO" id="GO:0005874">
    <property type="term" value="C:microtubule"/>
    <property type="evidence" value="ECO:0007669"/>
    <property type="project" value="TreeGrafter"/>
</dbReference>
<feature type="domain" description="Dynamin-type G" evidence="4">
    <location>
        <begin position="41"/>
        <end position="326"/>
    </location>
</feature>
<evidence type="ECO:0000259" key="3">
    <source>
        <dbReference type="PROSITE" id="PS51388"/>
    </source>
</evidence>
<dbReference type="PRINTS" id="PR00195">
    <property type="entry name" value="DYNAMIN"/>
</dbReference>
<evidence type="ECO:0000313" key="6">
    <source>
        <dbReference type="Proteomes" id="UP000094444"/>
    </source>
</evidence>
<dbReference type="GO" id="GO:0005525">
    <property type="term" value="F:GTP binding"/>
    <property type="evidence" value="ECO:0007669"/>
    <property type="project" value="InterPro"/>
</dbReference>
<dbReference type="InParanoid" id="A0A2P5HH80"/>
<evidence type="ECO:0000256" key="1">
    <source>
        <dbReference type="ARBA" id="ARBA00022741"/>
    </source>
</evidence>
<dbReference type="Pfam" id="PF01031">
    <property type="entry name" value="Dynamin_M"/>
    <property type="match status" value="1"/>
</dbReference>
<evidence type="ECO:0000259" key="4">
    <source>
        <dbReference type="PROSITE" id="PS51718"/>
    </source>
</evidence>
<dbReference type="Gene3D" id="3.40.50.300">
    <property type="entry name" value="P-loop containing nucleotide triphosphate hydrolases"/>
    <property type="match status" value="1"/>
</dbReference>
<dbReference type="PROSITE" id="PS51388">
    <property type="entry name" value="GED"/>
    <property type="match status" value="1"/>
</dbReference>
<dbReference type="EMBL" id="MAVT02002131">
    <property type="protein sequence ID" value="POS69606.1"/>
    <property type="molecule type" value="Genomic_DNA"/>
</dbReference>
<keyword evidence="2" id="KW-0342">GTP-binding</keyword>
<protein>
    <submittedName>
        <fullName evidence="5">Interferon-induced GTP-binding protein Mx</fullName>
    </submittedName>
</protein>
<accession>A0A2P5HH80</accession>
<dbReference type="InterPro" id="IPR001401">
    <property type="entry name" value="Dynamin_GTPase"/>
</dbReference>
<dbReference type="PANTHER" id="PTHR11566:SF66">
    <property type="entry name" value="INTERFERON-INDUCED GTP-BINDING PROTEIN MX"/>
    <property type="match status" value="1"/>
</dbReference>
<dbReference type="GO" id="GO:0016559">
    <property type="term" value="P:peroxisome fission"/>
    <property type="evidence" value="ECO:0007669"/>
    <property type="project" value="TreeGrafter"/>
</dbReference>
<dbReference type="PANTHER" id="PTHR11566">
    <property type="entry name" value="DYNAMIN"/>
    <property type="match status" value="1"/>
</dbReference>
<dbReference type="InterPro" id="IPR030381">
    <property type="entry name" value="G_DYNAMIN_dom"/>
</dbReference>
<dbReference type="FunFam" id="3.40.50.300:FF:001425">
    <property type="entry name" value="Dynamin GTPase, putative"/>
    <property type="match status" value="1"/>
</dbReference>
<comment type="caution">
    <text evidence="5">The sequence shown here is derived from an EMBL/GenBank/DDBJ whole genome shotgun (WGS) entry which is preliminary data.</text>
</comment>
<dbReference type="InterPro" id="IPR027417">
    <property type="entry name" value="P-loop_NTPase"/>
</dbReference>
<dbReference type="InterPro" id="IPR020850">
    <property type="entry name" value="GED_dom"/>
</dbReference>
<keyword evidence="1" id="KW-0547">Nucleotide-binding</keyword>
<organism evidence="5 6">
    <name type="scientific">Diaporthe helianthi</name>
    <dbReference type="NCBI Taxonomy" id="158607"/>
    <lineage>
        <taxon>Eukaryota</taxon>
        <taxon>Fungi</taxon>
        <taxon>Dikarya</taxon>
        <taxon>Ascomycota</taxon>
        <taxon>Pezizomycotina</taxon>
        <taxon>Sordariomycetes</taxon>
        <taxon>Sordariomycetidae</taxon>
        <taxon>Diaporthales</taxon>
        <taxon>Diaporthaceae</taxon>
        <taxon>Diaporthe</taxon>
    </lineage>
</organism>
<dbReference type="AlphaFoldDB" id="A0A2P5HH80"/>
<keyword evidence="6" id="KW-1185">Reference proteome</keyword>
<dbReference type="GO" id="GO:0000266">
    <property type="term" value="P:mitochondrial fission"/>
    <property type="evidence" value="ECO:0007669"/>
    <property type="project" value="TreeGrafter"/>
</dbReference>
<name>A0A2P5HH80_DIAHE</name>
<evidence type="ECO:0000256" key="2">
    <source>
        <dbReference type="ARBA" id="ARBA00023134"/>
    </source>
</evidence>
<dbReference type="GO" id="GO:0003924">
    <property type="term" value="F:GTPase activity"/>
    <property type="evidence" value="ECO:0007669"/>
    <property type="project" value="InterPro"/>
</dbReference>
<dbReference type="OrthoDB" id="415706at2759"/>
<dbReference type="InterPro" id="IPR000375">
    <property type="entry name" value="Dynamin_stalk"/>
</dbReference>
<dbReference type="STRING" id="158607.A0A2P5HH80"/>
<dbReference type="GO" id="GO:0008017">
    <property type="term" value="F:microtubule binding"/>
    <property type="evidence" value="ECO:0007669"/>
    <property type="project" value="TreeGrafter"/>
</dbReference>
<gene>
    <name evidence="5" type="ORF">DHEL01_v212001</name>
</gene>
<dbReference type="GO" id="GO:0006897">
    <property type="term" value="P:endocytosis"/>
    <property type="evidence" value="ECO:0007669"/>
    <property type="project" value="TreeGrafter"/>
</dbReference>
<sequence>MGSTFANGNNANLSLDHLQNDDQRRVLDAVSKIRKCGLGAELSLPQIVVCGDQSSGKSSLLEALTEIPFPRNDNLCTRFATEISLRRHPVSSLTIKIIPSETRSEDGKEKIKKFSQEITDFKDLPTFMDKAKEVMGFTDGGCGAFAKDILCVEIQGPDRPQLTVVDIPGLIQSSTKGVTADDVTMTKWITEYYIKESRTICLAVVSATNDAANQPILEKVREVDPDGQRTLGVITKPDQLPAGSGSETNFLELARNVDVVFNLGWHVVKNRKFEEMDLSIKERNLSEAEFFRTSNFRTLPPENLGIDALRVKLSTLLYEHVRDELPRLHNEIEVALKLAKHELERLGVPRSTVADCRAFLGGMSMKFYELCRAGVNGHYEHDWFENGKTIGGEMPKQRIRAIVQAENRSFEEDIRKRGHKYHIDFQSGMDPQLYPGIKILTEKRALQWVKETLRRCRGKELLGNFNSNVIAELFWEQSEAWGDKAKYHIEKISDKCKAFVSALMDHIASKNIRDRIWMSTILPALEKHRRSALDELDKLLVDCKAFPINYNHYYTDNITLKRQGRIKKKLRKAVPDKYRSSILKETADPEAIINLLIQGLDGCDPDMEDTSCEEALDCLLAIYKVQQKTFVANVTTQVIERHIVRNLDNIFSPNLVFTLSDSQIENMVSEPSSTKRTRAQLNDRIKRLQEGKDIFCGVVGI</sequence>
<reference evidence="5" key="1">
    <citation type="submission" date="2017-09" db="EMBL/GenBank/DDBJ databases">
        <title>Polyketide synthases of a Diaporthe helianthi virulent isolate.</title>
        <authorList>
            <person name="Baroncelli R."/>
        </authorList>
    </citation>
    <scope>NUCLEOTIDE SEQUENCE [LARGE SCALE GENOMIC DNA]</scope>
    <source>
        <strain evidence="5">7/96</strain>
    </source>
</reference>
<dbReference type="Pfam" id="PF00350">
    <property type="entry name" value="Dynamin_N"/>
    <property type="match status" value="1"/>
</dbReference>
<dbReference type="InterPro" id="IPR045063">
    <property type="entry name" value="Dynamin_N"/>
</dbReference>
<proteinExistence type="predicted"/>
<dbReference type="SMART" id="SM00053">
    <property type="entry name" value="DYNc"/>
    <property type="match status" value="1"/>
</dbReference>
<dbReference type="GO" id="GO:0048312">
    <property type="term" value="P:intracellular distribution of mitochondria"/>
    <property type="evidence" value="ECO:0007669"/>
    <property type="project" value="TreeGrafter"/>
</dbReference>
<dbReference type="Proteomes" id="UP000094444">
    <property type="component" value="Unassembled WGS sequence"/>
</dbReference>
<dbReference type="GO" id="GO:0005739">
    <property type="term" value="C:mitochondrion"/>
    <property type="evidence" value="ECO:0007669"/>
    <property type="project" value="TreeGrafter"/>
</dbReference>
<dbReference type="Gene3D" id="1.20.120.1240">
    <property type="entry name" value="Dynamin, middle domain"/>
    <property type="match status" value="1"/>
</dbReference>
<dbReference type="InterPro" id="IPR022812">
    <property type="entry name" value="Dynamin"/>
</dbReference>
<dbReference type="PROSITE" id="PS51718">
    <property type="entry name" value="G_DYNAMIN_2"/>
    <property type="match status" value="1"/>
</dbReference>